<evidence type="ECO:0000256" key="1">
    <source>
        <dbReference type="SAM" id="MobiDB-lite"/>
    </source>
</evidence>
<protein>
    <submittedName>
        <fullName evidence="2">Uncharacterized protein</fullName>
    </submittedName>
</protein>
<sequence length="258" mass="29127">MKKSSSSRTSINNKKATPLGVKSERVAEYYPDLLSNYSNSSGTISYETIITPRAPEQMNLRFATEATAFSEPAHFLREEELLSPPLIPELVDWDLVKRFNKLLQEKEKNKKTIEVQRTEKGTIDQSKKVIAEALSKFLSQPTGMAMNISTIANSKPARLVIKVCPTDQIRTPSAPHLTLESIENTFHSDPYHITEAEVVQEQTKLFKKRVQQTQQKCAERVRTRPNFPRDPPVPESRSYGPCPMSKEFSSGSQETDGL</sequence>
<reference evidence="2 3" key="1">
    <citation type="submission" date="2013-11" db="EMBL/GenBank/DDBJ databases">
        <title>Draft genome of the bovine lungworm Dictyocaulus viviparus.</title>
        <authorList>
            <person name="Mitreva M."/>
        </authorList>
    </citation>
    <scope>NUCLEOTIDE SEQUENCE [LARGE SCALE GENOMIC DNA]</scope>
    <source>
        <strain evidence="2 3">HannoverDv2000</strain>
    </source>
</reference>
<gene>
    <name evidence="2" type="ORF">DICVIV_08939</name>
</gene>
<evidence type="ECO:0000313" key="3">
    <source>
        <dbReference type="Proteomes" id="UP000053766"/>
    </source>
</evidence>
<dbReference type="EMBL" id="KN716433">
    <property type="protein sequence ID" value="KJH45013.1"/>
    <property type="molecule type" value="Genomic_DNA"/>
</dbReference>
<dbReference type="Proteomes" id="UP000053766">
    <property type="component" value="Unassembled WGS sequence"/>
</dbReference>
<organism evidence="2 3">
    <name type="scientific">Dictyocaulus viviparus</name>
    <name type="common">Bovine lungworm</name>
    <dbReference type="NCBI Taxonomy" id="29172"/>
    <lineage>
        <taxon>Eukaryota</taxon>
        <taxon>Metazoa</taxon>
        <taxon>Ecdysozoa</taxon>
        <taxon>Nematoda</taxon>
        <taxon>Chromadorea</taxon>
        <taxon>Rhabditida</taxon>
        <taxon>Rhabditina</taxon>
        <taxon>Rhabditomorpha</taxon>
        <taxon>Strongyloidea</taxon>
        <taxon>Metastrongylidae</taxon>
        <taxon>Dictyocaulus</taxon>
    </lineage>
</organism>
<feature type="region of interest" description="Disordered" evidence="1">
    <location>
        <begin position="214"/>
        <end position="258"/>
    </location>
</feature>
<name>A0A0D8XK78_DICVI</name>
<reference evidence="3" key="2">
    <citation type="journal article" date="2016" name="Sci. Rep.">
        <title>Dictyocaulus viviparus genome, variome and transcriptome elucidate lungworm biology and support future intervention.</title>
        <authorList>
            <person name="McNulty S.N."/>
            <person name="Strube C."/>
            <person name="Rosa B.A."/>
            <person name="Martin J.C."/>
            <person name="Tyagi R."/>
            <person name="Choi Y.J."/>
            <person name="Wang Q."/>
            <person name="Hallsworth Pepin K."/>
            <person name="Zhang X."/>
            <person name="Ozersky P."/>
            <person name="Wilson R.K."/>
            <person name="Sternberg P.W."/>
            <person name="Gasser R.B."/>
            <person name="Mitreva M."/>
        </authorList>
    </citation>
    <scope>NUCLEOTIDE SEQUENCE [LARGE SCALE GENOMIC DNA]</scope>
    <source>
        <strain evidence="3">HannoverDv2000</strain>
    </source>
</reference>
<dbReference type="OrthoDB" id="5789060at2759"/>
<feature type="compositionally biased region" description="Polar residues" evidence="1">
    <location>
        <begin position="247"/>
        <end position="258"/>
    </location>
</feature>
<dbReference type="AlphaFoldDB" id="A0A0D8XK78"/>
<proteinExistence type="predicted"/>
<evidence type="ECO:0000313" key="2">
    <source>
        <dbReference type="EMBL" id="KJH45013.1"/>
    </source>
</evidence>
<keyword evidence="3" id="KW-1185">Reference proteome</keyword>
<accession>A0A0D8XK78</accession>